<protein>
    <recommendedName>
        <fullName evidence="1">Heterokaryon incompatibility domain-containing protein</fullName>
    </recommendedName>
</protein>
<dbReference type="Proteomes" id="UP000572817">
    <property type="component" value="Unassembled WGS sequence"/>
</dbReference>
<feature type="domain" description="Heterokaryon incompatibility" evidence="1">
    <location>
        <begin position="211"/>
        <end position="361"/>
    </location>
</feature>
<reference evidence="2" key="1">
    <citation type="submission" date="2020-04" db="EMBL/GenBank/DDBJ databases">
        <title>Genome Assembly and Annotation of Botryosphaeria dothidea sdau 11-99, a Latent Pathogen of Apple Fruit Ring Rot in China.</title>
        <authorList>
            <person name="Yu C."/>
            <person name="Diao Y."/>
            <person name="Lu Q."/>
            <person name="Zhao J."/>
            <person name="Cui S."/>
            <person name="Peng C."/>
            <person name="He B."/>
            <person name="Liu H."/>
        </authorList>
    </citation>
    <scope>NUCLEOTIDE SEQUENCE [LARGE SCALE GENOMIC DNA]</scope>
    <source>
        <strain evidence="2">Sdau11-99</strain>
    </source>
</reference>
<evidence type="ECO:0000259" key="1">
    <source>
        <dbReference type="Pfam" id="PF06985"/>
    </source>
</evidence>
<dbReference type="PANTHER" id="PTHR33112:SF16">
    <property type="entry name" value="HETEROKARYON INCOMPATIBILITY DOMAIN-CONTAINING PROTEIN"/>
    <property type="match status" value="1"/>
</dbReference>
<name>A0A8H4J1X1_9PEZI</name>
<organism evidence="2 3">
    <name type="scientific">Botryosphaeria dothidea</name>
    <dbReference type="NCBI Taxonomy" id="55169"/>
    <lineage>
        <taxon>Eukaryota</taxon>
        <taxon>Fungi</taxon>
        <taxon>Dikarya</taxon>
        <taxon>Ascomycota</taxon>
        <taxon>Pezizomycotina</taxon>
        <taxon>Dothideomycetes</taxon>
        <taxon>Dothideomycetes incertae sedis</taxon>
        <taxon>Botryosphaeriales</taxon>
        <taxon>Botryosphaeriaceae</taxon>
        <taxon>Botryosphaeria</taxon>
    </lineage>
</organism>
<evidence type="ECO:0000313" key="3">
    <source>
        <dbReference type="Proteomes" id="UP000572817"/>
    </source>
</evidence>
<dbReference type="AlphaFoldDB" id="A0A8H4J1X1"/>
<evidence type="ECO:0000313" key="2">
    <source>
        <dbReference type="EMBL" id="KAF4310327.1"/>
    </source>
</evidence>
<gene>
    <name evidence="2" type="ORF">GTA08_BOTSDO03337</name>
</gene>
<dbReference type="InterPro" id="IPR010730">
    <property type="entry name" value="HET"/>
</dbReference>
<sequence length="639" mass="70588">MEISLCEKCVNVLERVCKLRESEVYGDEFYAIPELQPASCNLCAFVRDISTEEGVDLEQELENYGKSPVPPRIELHGYPYRERPSSLPFGELTPVRTPGIRVNYKRKGQGLAEDVFSRSIRFFSDLGTPAASSGQIKIGPYLNDSGSAAAFGFLGSLYGHCLNTHAECRKTYGGEDIGSEKASKLPTRVLDLSAADDSIRLVATKDRQGHFAALSYCWGPPEKLPPRTTTTTIAAHTAGMREEQLPQTYRDAIRISRHAGLRYLWIDSLCIIQDDPADWQREAARMASVYQTAQLVVAAADSPDPSTGIFRHFGPAATTTLPYFAAPGRASGTVHAELRPAERDANPEHSILSTRAWCAQESALARRIVYYTRKSVVWNCRQLGYAGLCCDGVEFSGSMWQKRVWSAVARDYSRRSLTYARDKLVAVQGVVSELARATGDAYLYGCWKGTLAGNLLWSRGQLQWLQRPAELRDVPTWSWASTMGAVDVFEDGAGNADAESEPCVAIEVDESGKKLRLEARLVPSLLIALSEEELDALDMPKTVRQIQFTDSPEPCGIAILDQDDAGLRDDVVFCVPLMWEHPETTTGFESEGRHLCLIVQRASKNADNHFVRLGKVLIDQGPEVQRSIDTAPTQSIVLV</sequence>
<accession>A0A8H4J1X1</accession>
<dbReference type="OrthoDB" id="5347061at2759"/>
<comment type="caution">
    <text evidence="2">The sequence shown here is derived from an EMBL/GenBank/DDBJ whole genome shotgun (WGS) entry which is preliminary data.</text>
</comment>
<dbReference type="EMBL" id="WWBZ02000016">
    <property type="protein sequence ID" value="KAF4310327.1"/>
    <property type="molecule type" value="Genomic_DNA"/>
</dbReference>
<dbReference type="Pfam" id="PF06985">
    <property type="entry name" value="HET"/>
    <property type="match status" value="1"/>
</dbReference>
<keyword evidence="3" id="KW-1185">Reference proteome</keyword>
<proteinExistence type="predicted"/>
<dbReference type="PANTHER" id="PTHR33112">
    <property type="entry name" value="DOMAIN PROTEIN, PUTATIVE-RELATED"/>
    <property type="match status" value="1"/>
</dbReference>